<keyword evidence="5 8" id="KW-1133">Transmembrane helix</keyword>
<keyword evidence="3 8" id="KW-0812">Transmembrane</keyword>
<feature type="transmembrane region" description="Helical" evidence="8">
    <location>
        <begin position="310"/>
        <end position="329"/>
    </location>
</feature>
<dbReference type="PANTHER" id="PTHR22950">
    <property type="entry name" value="AMINO ACID TRANSPORTER"/>
    <property type="match status" value="1"/>
</dbReference>
<feature type="transmembrane region" description="Helical" evidence="8">
    <location>
        <begin position="335"/>
        <end position="357"/>
    </location>
</feature>
<evidence type="ECO:0000256" key="6">
    <source>
        <dbReference type="ARBA" id="ARBA00023136"/>
    </source>
</evidence>
<feature type="transmembrane region" description="Helical" evidence="8">
    <location>
        <begin position="369"/>
        <end position="390"/>
    </location>
</feature>
<feature type="transmembrane region" description="Helical" evidence="8">
    <location>
        <begin position="118"/>
        <end position="136"/>
    </location>
</feature>
<proteinExistence type="predicted"/>
<feature type="transmembrane region" description="Helical" evidence="8">
    <location>
        <begin position="30"/>
        <end position="53"/>
    </location>
</feature>
<feature type="transmembrane region" description="Helical" evidence="8">
    <location>
        <begin position="143"/>
        <end position="163"/>
    </location>
</feature>
<dbReference type="RefSeq" id="XP_015190425.1">
    <property type="nucleotide sequence ID" value="XM_015334939.1"/>
</dbReference>
<dbReference type="Proteomes" id="UP000694924">
    <property type="component" value="Unplaced"/>
</dbReference>
<sequence>MAHLSHVMTLANSIIGVSVLAMPFCFKQCGIILAALILLLSNFLSRFACHLLIKSSVMSRRRNFELLAFYAFGYMGKFLVELFIIGFLVGTCIAFFVVVGDLGPQIVGKLIDKKPDDIRTSLLLITSIFIILPLGLLRNIDSLSSICTATVGFYACLVLKVFTESIQHIFAGDWTNNVYFWRSSGILQCLPIFSMALFCQTQLFEIYETIPNVSLEKMNDVVRGALNICTLVYLCVGFFGYIAFCTQPFTGNILMSFEPSISSDMIKMGFFFSVAFSFPLVIFPCRASLNSLLFRRVHTHEPSMNYMPEVRFRCLTIAIVSFSVITGILMPNIEFVLGLVGSTIGVMICLMFPAAFFISMSNKHTNERLLAQAILFVGVWIMVLGTYANLYAMEESSNTKIGITTDRSLNQLDNLPLHFNKEDIHMIPVSSNPKILSNVKEKVIHVLPKIEMMVENKHFGDIRQEPPVPVERVAVAEKLMLEERNPAENVGASFAPEIKQIIGKIKTIDEHLNEEPKSVINNSKLIMHENFVTSKANENINIIKSKMTNEILKIDNPLNSDAIKKEDSELAAEEEIADTKVITKNEKHRQNLEEQALENLEMLKEQEKLEDLQEKKQELEIEIGKIEKHIEESIKNDKNNDNDKTNIIQKFNSDKVENINKRSKISKNFDKSKILKKYTIGTNINENVLEIPNIKNVNKNIVQDTNDSKQLIDTKNNNNIQNVEKINLKEDKNTDQLHSTSHYQEKFNTTFDNIINKSKGNIVSALNKGILIKTLSKNKRDIEISQGKKESIVNEMNKSDEILTQNQNIVPLMLQSKSETNVNKSEQLTEKSDNDIQVMRRDILENHDREKREVTNINISPDASTEKIQSFVKDISMNIDRIKCNKKSDDSQLEIVNIPEKKFKPKLPEETTIQSIPTSIKTTTYLSSKENEEFTKKPILVINPDITIKNEYIKLKQRDLKTLNTDYQNRNS</sequence>
<keyword evidence="10" id="KW-1185">Reference proteome</keyword>
<keyword evidence="7" id="KW-0175">Coiled coil</keyword>
<reference evidence="11" key="1">
    <citation type="submission" date="2025-08" db="UniProtKB">
        <authorList>
            <consortium name="RefSeq"/>
        </authorList>
    </citation>
    <scope>IDENTIFICATION</scope>
    <source>
        <tissue evidence="11">Whole body</tissue>
    </source>
</reference>
<evidence type="ECO:0000256" key="1">
    <source>
        <dbReference type="ARBA" id="ARBA00004141"/>
    </source>
</evidence>
<feature type="transmembrane region" description="Helical" evidence="8">
    <location>
        <begin position="183"/>
        <end position="204"/>
    </location>
</feature>
<protein>
    <submittedName>
        <fullName evidence="11">Sodium-coupled neutral amino acid transporter 10</fullName>
    </submittedName>
</protein>
<gene>
    <name evidence="11" type="primary">LOC107073959</name>
</gene>
<evidence type="ECO:0000256" key="5">
    <source>
        <dbReference type="ARBA" id="ARBA00022989"/>
    </source>
</evidence>
<name>A0ABM1JD87_POLDO</name>
<organism evidence="10 11">
    <name type="scientific">Polistes dominula</name>
    <name type="common">European paper wasp</name>
    <name type="synonym">Vespa dominula</name>
    <dbReference type="NCBI Taxonomy" id="743375"/>
    <lineage>
        <taxon>Eukaryota</taxon>
        <taxon>Metazoa</taxon>
        <taxon>Ecdysozoa</taxon>
        <taxon>Arthropoda</taxon>
        <taxon>Hexapoda</taxon>
        <taxon>Insecta</taxon>
        <taxon>Pterygota</taxon>
        <taxon>Neoptera</taxon>
        <taxon>Endopterygota</taxon>
        <taxon>Hymenoptera</taxon>
        <taxon>Apocrita</taxon>
        <taxon>Aculeata</taxon>
        <taxon>Vespoidea</taxon>
        <taxon>Vespidae</taxon>
        <taxon>Polistinae</taxon>
        <taxon>Polistini</taxon>
        <taxon>Polistes</taxon>
    </lineage>
</organism>
<feature type="coiled-coil region" evidence="7">
    <location>
        <begin position="585"/>
        <end position="636"/>
    </location>
</feature>
<evidence type="ECO:0000256" key="8">
    <source>
        <dbReference type="SAM" id="Phobius"/>
    </source>
</evidence>
<evidence type="ECO:0000256" key="4">
    <source>
        <dbReference type="ARBA" id="ARBA00022970"/>
    </source>
</evidence>
<evidence type="ECO:0000313" key="10">
    <source>
        <dbReference type="Proteomes" id="UP000694924"/>
    </source>
</evidence>
<accession>A0ABM1JD87</accession>
<feature type="transmembrane region" description="Helical" evidence="8">
    <location>
        <begin position="7"/>
        <end position="24"/>
    </location>
</feature>
<dbReference type="InterPro" id="IPR013057">
    <property type="entry name" value="AA_transpt_TM"/>
</dbReference>
<keyword evidence="2" id="KW-0813">Transport</keyword>
<evidence type="ECO:0000256" key="2">
    <source>
        <dbReference type="ARBA" id="ARBA00022448"/>
    </source>
</evidence>
<keyword evidence="4" id="KW-0029">Amino-acid transport</keyword>
<dbReference type="GeneID" id="107073959"/>
<evidence type="ECO:0000256" key="7">
    <source>
        <dbReference type="SAM" id="Coils"/>
    </source>
</evidence>
<dbReference type="Pfam" id="PF01490">
    <property type="entry name" value="Aa_trans"/>
    <property type="match status" value="1"/>
</dbReference>
<evidence type="ECO:0000313" key="11">
    <source>
        <dbReference type="RefSeq" id="XP_015190425.1"/>
    </source>
</evidence>
<feature type="domain" description="Amino acid transporter transmembrane" evidence="9">
    <location>
        <begin position="5"/>
        <end position="388"/>
    </location>
</feature>
<keyword evidence="6 8" id="KW-0472">Membrane</keyword>
<feature type="transmembrane region" description="Helical" evidence="8">
    <location>
        <begin position="74"/>
        <end position="98"/>
    </location>
</feature>
<feature type="transmembrane region" description="Helical" evidence="8">
    <location>
        <begin position="225"/>
        <end position="249"/>
    </location>
</feature>
<dbReference type="PANTHER" id="PTHR22950:SF646">
    <property type="entry name" value="SODIUM-COUPLED NEUTRAL AMINO ACID TRANSPORTER 10-RELATED"/>
    <property type="match status" value="1"/>
</dbReference>
<evidence type="ECO:0000259" key="9">
    <source>
        <dbReference type="Pfam" id="PF01490"/>
    </source>
</evidence>
<evidence type="ECO:0000256" key="3">
    <source>
        <dbReference type="ARBA" id="ARBA00022692"/>
    </source>
</evidence>
<comment type="subcellular location">
    <subcellularLocation>
        <location evidence="1">Membrane</location>
        <topology evidence="1">Multi-pass membrane protein</topology>
    </subcellularLocation>
</comment>
<feature type="transmembrane region" description="Helical" evidence="8">
    <location>
        <begin position="269"/>
        <end position="289"/>
    </location>
</feature>